<evidence type="ECO:0008006" key="4">
    <source>
        <dbReference type="Google" id="ProtNLM"/>
    </source>
</evidence>
<keyword evidence="3" id="KW-1185">Reference proteome</keyword>
<proteinExistence type="predicted"/>
<accession>A0A388K9L5</accession>
<reference evidence="2 3" key="1">
    <citation type="journal article" date="2018" name="Cell">
        <title>The Chara Genome: Secondary Complexity and Implications for Plant Terrestrialization.</title>
        <authorList>
            <person name="Nishiyama T."/>
            <person name="Sakayama H."/>
            <person name="Vries J.D."/>
            <person name="Buschmann H."/>
            <person name="Saint-Marcoux D."/>
            <person name="Ullrich K.K."/>
            <person name="Haas F.B."/>
            <person name="Vanderstraeten L."/>
            <person name="Becker D."/>
            <person name="Lang D."/>
            <person name="Vosolsobe S."/>
            <person name="Rombauts S."/>
            <person name="Wilhelmsson P.K.I."/>
            <person name="Janitza P."/>
            <person name="Kern R."/>
            <person name="Heyl A."/>
            <person name="Rumpler F."/>
            <person name="Villalobos L.I.A.C."/>
            <person name="Clay J.M."/>
            <person name="Skokan R."/>
            <person name="Toyoda A."/>
            <person name="Suzuki Y."/>
            <person name="Kagoshima H."/>
            <person name="Schijlen E."/>
            <person name="Tajeshwar N."/>
            <person name="Catarino B."/>
            <person name="Hetherington A.J."/>
            <person name="Saltykova A."/>
            <person name="Bonnot C."/>
            <person name="Breuninger H."/>
            <person name="Symeonidi A."/>
            <person name="Radhakrishnan G.V."/>
            <person name="Van Nieuwerburgh F."/>
            <person name="Deforce D."/>
            <person name="Chang C."/>
            <person name="Karol K.G."/>
            <person name="Hedrich R."/>
            <person name="Ulvskov P."/>
            <person name="Glockner G."/>
            <person name="Delwiche C.F."/>
            <person name="Petrasek J."/>
            <person name="Van de Peer Y."/>
            <person name="Friml J."/>
            <person name="Beilby M."/>
            <person name="Dolan L."/>
            <person name="Kohara Y."/>
            <person name="Sugano S."/>
            <person name="Fujiyama A."/>
            <person name="Delaux P.-M."/>
            <person name="Quint M."/>
            <person name="TheiBen G."/>
            <person name="Hagemann M."/>
            <person name="Harholt J."/>
            <person name="Dunand C."/>
            <person name="Zachgo S."/>
            <person name="Langdale J."/>
            <person name="Maumus F."/>
            <person name="Straeten D.V.D."/>
            <person name="Gould S.B."/>
            <person name="Rensing S.A."/>
        </authorList>
    </citation>
    <scope>NUCLEOTIDE SEQUENCE [LARGE SCALE GENOMIC DNA]</scope>
    <source>
        <strain evidence="2 3">S276</strain>
    </source>
</reference>
<dbReference type="PANTHER" id="PTHR38847:SF1">
    <property type="entry name" value="PSEUDOURIDINE SYNTHASE RSUA_RLUA-LIKE DOMAIN-CONTAINING PROTEIN"/>
    <property type="match status" value="1"/>
</dbReference>
<feature type="chain" id="PRO_5017405644" description="DUF4360 domain-containing protein" evidence="1">
    <location>
        <begin position="32"/>
        <end position="210"/>
    </location>
</feature>
<sequence length="210" mass="22618">MHKGLRSFPPMAAMATLLLLTILQLAVHGYAQAPAPGTVTIDGFTYEGDGCPSGSVAHSISDDGQALTVMYSSYTATTDQGLLNTRKKCALTIILNYPPGYFYTLGTVTMRGYTKLDAKVKATVRVTYHVSGRIGTGAATYNFFGPTEENFEKTESFANAVSSECGRVRNLNIITEGRVLPGKPPKSGIITVDSTDLKLTEIYAINWKTC</sequence>
<evidence type="ECO:0000256" key="1">
    <source>
        <dbReference type="SAM" id="SignalP"/>
    </source>
</evidence>
<name>A0A388K9L5_CHABU</name>
<dbReference type="AlphaFoldDB" id="A0A388K9L5"/>
<dbReference type="OrthoDB" id="152248at2759"/>
<comment type="caution">
    <text evidence="2">The sequence shown here is derived from an EMBL/GenBank/DDBJ whole genome shotgun (WGS) entry which is preliminary data.</text>
</comment>
<dbReference type="Gramene" id="GBG66745">
    <property type="protein sequence ID" value="GBG66745"/>
    <property type="gene ID" value="CBR_g68730"/>
</dbReference>
<dbReference type="InterPro" id="IPR025649">
    <property type="entry name" value="DUF4360"/>
</dbReference>
<dbReference type="Pfam" id="PF14273">
    <property type="entry name" value="DUF4360"/>
    <property type="match status" value="1"/>
</dbReference>
<dbReference type="PANTHER" id="PTHR38847">
    <property type="match status" value="1"/>
</dbReference>
<dbReference type="Proteomes" id="UP000265515">
    <property type="component" value="Unassembled WGS sequence"/>
</dbReference>
<dbReference type="EMBL" id="BFEA01000078">
    <property type="protein sequence ID" value="GBG66745.1"/>
    <property type="molecule type" value="Genomic_DNA"/>
</dbReference>
<organism evidence="2 3">
    <name type="scientific">Chara braunii</name>
    <name type="common">Braun's stonewort</name>
    <dbReference type="NCBI Taxonomy" id="69332"/>
    <lineage>
        <taxon>Eukaryota</taxon>
        <taxon>Viridiplantae</taxon>
        <taxon>Streptophyta</taxon>
        <taxon>Charophyceae</taxon>
        <taxon>Charales</taxon>
        <taxon>Characeae</taxon>
        <taxon>Chara</taxon>
    </lineage>
</organism>
<evidence type="ECO:0000313" key="2">
    <source>
        <dbReference type="EMBL" id="GBG66745.1"/>
    </source>
</evidence>
<protein>
    <recommendedName>
        <fullName evidence="4">DUF4360 domain-containing protein</fullName>
    </recommendedName>
</protein>
<evidence type="ECO:0000313" key="3">
    <source>
        <dbReference type="Proteomes" id="UP000265515"/>
    </source>
</evidence>
<gene>
    <name evidence="2" type="ORF">CBR_g68730</name>
</gene>
<keyword evidence="1" id="KW-0732">Signal</keyword>
<feature type="signal peptide" evidence="1">
    <location>
        <begin position="1"/>
        <end position="31"/>
    </location>
</feature>